<dbReference type="InterPro" id="IPR050147">
    <property type="entry name" value="Ser/Thr_Dehydratase"/>
</dbReference>
<dbReference type="AlphaFoldDB" id="A0A1I3T1J9"/>
<feature type="domain" description="Tryptophan synthase beta chain-like PALP" evidence="4">
    <location>
        <begin position="75"/>
        <end position="379"/>
    </location>
</feature>
<dbReference type="OrthoDB" id="341080at2157"/>
<evidence type="ECO:0000313" key="6">
    <source>
        <dbReference type="Proteomes" id="UP000182829"/>
    </source>
</evidence>
<keyword evidence="2" id="KW-0663">Pyridoxal phosphate</keyword>
<dbReference type="PANTHER" id="PTHR48078">
    <property type="entry name" value="THREONINE DEHYDRATASE, MITOCHONDRIAL-RELATED"/>
    <property type="match status" value="1"/>
</dbReference>
<dbReference type="GO" id="GO:0003941">
    <property type="term" value="F:L-serine ammonia-lyase activity"/>
    <property type="evidence" value="ECO:0007669"/>
    <property type="project" value="TreeGrafter"/>
</dbReference>
<gene>
    <name evidence="5" type="ORF">SAMN05443661_1513</name>
</gene>
<comment type="cofactor">
    <cofactor evidence="1">
        <name>pyridoxal 5'-phosphate</name>
        <dbReference type="ChEBI" id="CHEBI:597326"/>
    </cofactor>
</comment>
<organism evidence="5 6">
    <name type="scientific">Natronobacterium gregoryi</name>
    <dbReference type="NCBI Taxonomy" id="44930"/>
    <lineage>
        <taxon>Archaea</taxon>
        <taxon>Methanobacteriati</taxon>
        <taxon>Methanobacteriota</taxon>
        <taxon>Stenosarchaea group</taxon>
        <taxon>Halobacteria</taxon>
        <taxon>Halobacteriales</taxon>
        <taxon>Natrialbaceae</taxon>
        <taxon>Natronobacterium</taxon>
    </lineage>
</organism>
<evidence type="ECO:0000313" key="5">
    <source>
        <dbReference type="EMBL" id="SFJ64513.1"/>
    </source>
</evidence>
<dbReference type="OMA" id="GFTNKAM"/>
<dbReference type="InterPro" id="IPR036052">
    <property type="entry name" value="TrpB-like_PALP_sf"/>
</dbReference>
<evidence type="ECO:0000256" key="2">
    <source>
        <dbReference type="ARBA" id="ARBA00022898"/>
    </source>
</evidence>
<dbReference type="Pfam" id="PF00291">
    <property type="entry name" value="PALP"/>
    <property type="match status" value="1"/>
</dbReference>
<dbReference type="GO" id="GO:0009097">
    <property type="term" value="P:isoleucine biosynthetic process"/>
    <property type="evidence" value="ECO:0007669"/>
    <property type="project" value="TreeGrafter"/>
</dbReference>
<dbReference type="Proteomes" id="UP000182829">
    <property type="component" value="Unassembled WGS sequence"/>
</dbReference>
<dbReference type="Gene3D" id="3.40.50.1100">
    <property type="match status" value="2"/>
</dbReference>
<protein>
    <submittedName>
        <fullName evidence="5">L-threonine synthase</fullName>
    </submittedName>
</protein>
<evidence type="ECO:0000259" key="4">
    <source>
        <dbReference type="Pfam" id="PF00291"/>
    </source>
</evidence>
<dbReference type="EMBL" id="FORO01000051">
    <property type="protein sequence ID" value="SFJ64513.1"/>
    <property type="molecule type" value="Genomic_DNA"/>
</dbReference>
<evidence type="ECO:0000256" key="3">
    <source>
        <dbReference type="ARBA" id="ARBA00023239"/>
    </source>
</evidence>
<keyword evidence="3" id="KW-0456">Lyase</keyword>
<proteinExistence type="predicted"/>
<reference evidence="5 6" key="1">
    <citation type="submission" date="2016-10" db="EMBL/GenBank/DDBJ databases">
        <authorList>
            <person name="de Groot N.N."/>
        </authorList>
    </citation>
    <scope>NUCLEOTIDE SEQUENCE [LARGE SCALE GENOMIC DNA]</scope>
    <source>
        <strain evidence="5 6">SP2</strain>
    </source>
</reference>
<name>A0A1I3T1J9_9EURY</name>
<dbReference type="PANTHER" id="PTHR48078:SF6">
    <property type="entry name" value="L-THREONINE DEHYDRATASE CATABOLIC TDCB"/>
    <property type="match status" value="1"/>
</dbReference>
<dbReference type="NCBIfam" id="NF006050">
    <property type="entry name" value="PRK08197.1"/>
    <property type="match status" value="1"/>
</dbReference>
<dbReference type="RefSeq" id="WP_005577444.1">
    <property type="nucleotide sequence ID" value="NZ_FORO01000051.1"/>
</dbReference>
<dbReference type="CDD" id="cd01563">
    <property type="entry name" value="Thr-synth_1"/>
    <property type="match status" value="1"/>
</dbReference>
<dbReference type="GO" id="GO:0006567">
    <property type="term" value="P:L-threonine catabolic process"/>
    <property type="evidence" value="ECO:0007669"/>
    <property type="project" value="TreeGrafter"/>
</dbReference>
<dbReference type="SUPFAM" id="SSF53686">
    <property type="entry name" value="Tryptophan synthase beta subunit-like PLP-dependent enzymes"/>
    <property type="match status" value="1"/>
</dbReference>
<dbReference type="InterPro" id="IPR001926">
    <property type="entry name" value="TrpB-like_PALP"/>
</dbReference>
<dbReference type="GeneID" id="14207949"/>
<dbReference type="GO" id="GO:0006565">
    <property type="term" value="P:L-serine catabolic process"/>
    <property type="evidence" value="ECO:0007669"/>
    <property type="project" value="TreeGrafter"/>
</dbReference>
<dbReference type="GO" id="GO:0004794">
    <property type="term" value="F:threonine deaminase activity"/>
    <property type="evidence" value="ECO:0007669"/>
    <property type="project" value="TreeGrafter"/>
</dbReference>
<evidence type="ECO:0000256" key="1">
    <source>
        <dbReference type="ARBA" id="ARBA00001933"/>
    </source>
</evidence>
<sequence length="397" mass="42061">METTAAFTGLECVDCGTTFDAAEETHRCPGCGGILDPTYQYDAIDLDRETLESRPFDSMWRYEELLPFSRESATTMDEGATPLVDCPALADDLGVGRVLIKDEGRNPTGTFKDRGQTVAVTAATKHGASDVVLASAGNAGQAASAYAGRAGLDSHVYLPSRSGFTNKAMVNVHGGDMNVVGGRIGDAGTAYVEAREENDDWFPLQTFVTPYRHEGKKTMFYEIVEQLDWEVPDAITYPTGGGVGLIGMYKAATEFRDLGLIDELPGLYAAQASGCAPIVEAFEEGRDEHDPVETPDTICGGLEIPDPGASPWVLEALCETDGGAVSTDDPDILQAGVQVAKQEGLEMCPSSAAAASGAWELAERGEFGNDDTVVILNTGAGNKEADVLRSHLMSQGV</sequence>
<accession>A0A1I3T1J9</accession>